<gene>
    <name evidence="2" type="ORF">BFN67_16850</name>
</gene>
<protein>
    <submittedName>
        <fullName evidence="2">Uncharacterized protein</fullName>
    </submittedName>
</protein>
<comment type="caution">
    <text evidence="2">The sequence shown here is derived from an EMBL/GenBank/DDBJ whole genome shotgun (WGS) entry which is preliminary data.</text>
</comment>
<organism evidence="2 3">
    <name type="scientific">Manganibacter manganicus</name>
    <dbReference type="NCBI Taxonomy" id="1873176"/>
    <lineage>
        <taxon>Bacteria</taxon>
        <taxon>Pseudomonadati</taxon>
        <taxon>Pseudomonadota</taxon>
        <taxon>Alphaproteobacteria</taxon>
        <taxon>Hyphomicrobiales</taxon>
        <taxon>Phyllobacteriaceae</taxon>
        <taxon>Manganibacter</taxon>
    </lineage>
</organism>
<evidence type="ECO:0000313" key="3">
    <source>
        <dbReference type="Proteomes" id="UP000191905"/>
    </source>
</evidence>
<keyword evidence="1" id="KW-1133">Transmembrane helix</keyword>
<reference evidence="2 3" key="1">
    <citation type="journal article" date="2016" name="Int. J. Syst. Evol. Microbiol.">
        <title>Pseudaminobacter manganicus sp. nov., isolated from sludge of a manganese mine.</title>
        <authorList>
            <person name="Li J."/>
            <person name="Huang J."/>
            <person name="Liao S."/>
            <person name="Wang G."/>
        </authorList>
    </citation>
    <scope>NUCLEOTIDE SEQUENCE [LARGE SCALE GENOMIC DNA]</scope>
    <source>
        <strain evidence="2 3">JH-7</strain>
    </source>
</reference>
<proteinExistence type="predicted"/>
<dbReference type="EMBL" id="MDET01000013">
    <property type="protein sequence ID" value="OQM75648.1"/>
    <property type="molecule type" value="Genomic_DNA"/>
</dbReference>
<evidence type="ECO:0000313" key="2">
    <source>
        <dbReference type="EMBL" id="OQM75648.1"/>
    </source>
</evidence>
<dbReference type="RefSeq" id="WP_139789121.1">
    <property type="nucleotide sequence ID" value="NZ_MDET01000013.1"/>
</dbReference>
<keyword evidence="3" id="KW-1185">Reference proteome</keyword>
<sequence length="63" mass="6930">MSDALERISAEDTRTLARGRKWTNSIVFGFLAAFVVAVYLFSFNHVRNEAGAPQPSPGTEVTE</sequence>
<evidence type="ECO:0000256" key="1">
    <source>
        <dbReference type="SAM" id="Phobius"/>
    </source>
</evidence>
<dbReference type="Proteomes" id="UP000191905">
    <property type="component" value="Unassembled WGS sequence"/>
</dbReference>
<name>A0A1V8RR72_9HYPH</name>
<feature type="transmembrane region" description="Helical" evidence="1">
    <location>
        <begin position="21"/>
        <end position="41"/>
    </location>
</feature>
<keyword evidence="1" id="KW-0472">Membrane</keyword>
<dbReference type="AlphaFoldDB" id="A0A1V8RR72"/>
<accession>A0A1V8RR72</accession>
<keyword evidence="1" id="KW-0812">Transmembrane</keyword>